<proteinExistence type="predicted"/>
<name>A0A0P7V215_SCLFO</name>
<organism evidence="1 2">
    <name type="scientific">Scleropages formosus</name>
    <name type="common">Asian bonytongue</name>
    <name type="synonym">Osteoglossum formosum</name>
    <dbReference type="NCBI Taxonomy" id="113540"/>
    <lineage>
        <taxon>Eukaryota</taxon>
        <taxon>Metazoa</taxon>
        <taxon>Chordata</taxon>
        <taxon>Craniata</taxon>
        <taxon>Vertebrata</taxon>
        <taxon>Euteleostomi</taxon>
        <taxon>Actinopterygii</taxon>
        <taxon>Neopterygii</taxon>
        <taxon>Teleostei</taxon>
        <taxon>Osteoglossocephala</taxon>
        <taxon>Osteoglossomorpha</taxon>
        <taxon>Osteoglossiformes</taxon>
        <taxon>Osteoglossidae</taxon>
        <taxon>Scleropages</taxon>
    </lineage>
</organism>
<dbReference type="EMBL" id="JARO02000016">
    <property type="protein sequence ID" value="KPP80262.1"/>
    <property type="molecule type" value="Genomic_DNA"/>
</dbReference>
<protein>
    <submittedName>
        <fullName evidence="1">Uncharacterized protein</fullName>
    </submittedName>
</protein>
<dbReference type="AlphaFoldDB" id="A0A0P7V215"/>
<comment type="caution">
    <text evidence="1">The sequence shown here is derived from an EMBL/GenBank/DDBJ whole genome shotgun (WGS) entry which is preliminary data.</text>
</comment>
<sequence length="79" mass="8440">PGSRFATKFPCLQILDPLLEAPQQRGAAVPRLQLLLPQSACSNSGRDLGVTSGAVDPNTWYLVQLTQYKPSAPSVTSQS</sequence>
<feature type="non-terminal residue" evidence="1">
    <location>
        <position position="1"/>
    </location>
</feature>
<reference evidence="1 2" key="1">
    <citation type="submission" date="2015-08" db="EMBL/GenBank/DDBJ databases">
        <title>The genome of the Asian arowana (Scleropages formosus).</title>
        <authorList>
            <person name="Tan M.H."/>
            <person name="Gan H.M."/>
            <person name="Croft L.J."/>
            <person name="Austin C.M."/>
        </authorList>
    </citation>
    <scope>NUCLEOTIDE SEQUENCE [LARGE SCALE GENOMIC DNA]</scope>
    <source>
        <strain evidence="1">Aro1</strain>
    </source>
</reference>
<accession>A0A0P7V215</accession>
<gene>
    <name evidence="1" type="ORF">Z043_100098</name>
</gene>
<evidence type="ECO:0000313" key="1">
    <source>
        <dbReference type="EMBL" id="KPP80262.1"/>
    </source>
</evidence>
<evidence type="ECO:0000313" key="2">
    <source>
        <dbReference type="Proteomes" id="UP000034805"/>
    </source>
</evidence>
<dbReference type="Proteomes" id="UP000034805">
    <property type="component" value="Unassembled WGS sequence"/>
</dbReference>